<keyword evidence="1" id="KW-0863">Zinc-finger</keyword>
<dbReference type="GO" id="GO:0008270">
    <property type="term" value="F:zinc ion binding"/>
    <property type="evidence" value="ECO:0007669"/>
    <property type="project" value="UniProtKB-KW"/>
</dbReference>
<evidence type="ECO:0000313" key="5">
    <source>
        <dbReference type="Proteomes" id="UP001273166"/>
    </source>
</evidence>
<feature type="region of interest" description="Disordered" evidence="2">
    <location>
        <begin position="92"/>
        <end position="112"/>
    </location>
</feature>
<dbReference type="GeneID" id="87882407"/>
<feature type="region of interest" description="Disordered" evidence="2">
    <location>
        <begin position="26"/>
        <end position="49"/>
    </location>
</feature>
<reference evidence="4" key="2">
    <citation type="submission" date="2023-06" db="EMBL/GenBank/DDBJ databases">
        <authorList>
            <consortium name="Lawrence Berkeley National Laboratory"/>
            <person name="Mondo S.J."/>
            <person name="Hensen N."/>
            <person name="Bonometti L."/>
            <person name="Westerberg I."/>
            <person name="Brannstrom I.O."/>
            <person name="Guillou S."/>
            <person name="Cros-Aarteil S."/>
            <person name="Calhoun S."/>
            <person name="Haridas S."/>
            <person name="Kuo A."/>
            <person name="Pangilinan J."/>
            <person name="Riley R."/>
            <person name="Labutti K."/>
            <person name="Andreopoulos B."/>
            <person name="Lipzen A."/>
            <person name="Chen C."/>
            <person name="Yanf M."/>
            <person name="Daum C."/>
            <person name="Ng V."/>
            <person name="Clum A."/>
            <person name="Steindorff A."/>
            <person name="Ohm R."/>
            <person name="Martin F."/>
            <person name="Silar P."/>
            <person name="Natvig D."/>
            <person name="Lalanne C."/>
            <person name="Gautier V."/>
            <person name="Ament-Velasquez S.L."/>
            <person name="Kruys A."/>
            <person name="Hutchinson M.I."/>
            <person name="Powell A.J."/>
            <person name="Barry K."/>
            <person name="Miller A.N."/>
            <person name="Grigoriev I.V."/>
            <person name="Debuchy R."/>
            <person name="Gladieux P."/>
            <person name="Thoren M.H."/>
            <person name="Johannesson H."/>
        </authorList>
    </citation>
    <scope>NUCLEOTIDE SEQUENCE</scope>
    <source>
        <strain evidence="4">CBS 333.67</strain>
    </source>
</reference>
<sequence>MHGDSFLCLTASSFAINGDCANHNSLPRSSSPMDPMAPAFQPGSPPPKPKLPAHNAVDPLRKRCRECGEFFQKGSQLMKHLRKTHWDTTVTRAPEAVRRRKPIPSPSARNPGQPQIHPFILMSQQQKLLFVVHVVYMLCCVAMKIHEQEETARQRENEKPVQPSDDRSQESPPPVEGTAGSMTGILQSAADIRPRQPGEDSDSEIVDEDEDGGVPLYSSSST</sequence>
<dbReference type="Proteomes" id="UP001273166">
    <property type="component" value="Unassembled WGS sequence"/>
</dbReference>
<organism evidence="4 5">
    <name type="scientific">Chaetomium strumarium</name>
    <dbReference type="NCBI Taxonomy" id="1170767"/>
    <lineage>
        <taxon>Eukaryota</taxon>
        <taxon>Fungi</taxon>
        <taxon>Dikarya</taxon>
        <taxon>Ascomycota</taxon>
        <taxon>Pezizomycotina</taxon>
        <taxon>Sordariomycetes</taxon>
        <taxon>Sordariomycetidae</taxon>
        <taxon>Sordariales</taxon>
        <taxon>Chaetomiaceae</taxon>
        <taxon>Chaetomium</taxon>
    </lineage>
</organism>
<gene>
    <name evidence="4" type="ORF">B0T15DRAFT_281569</name>
</gene>
<keyword evidence="1" id="KW-0862">Zinc</keyword>
<feature type="region of interest" description="Disordered" evidence="2">
    <location>
        <begin position="150"/>
        <end position="222"/>
    </location>
</feature>
<dbReference type="AlphaFoldDB" id="A0AAJ0GPC5"/>
<feature type="domain" description="C2H2-type" evidence="3">
    <location>
        <begin position="62"/>
        <end position="85"/>
    </location>
</feature>
<evidence type="ECO:0000256" key="2">
    <source>
        <dbReference type="SAM" id="MobiDB-lite"/>
    </source>
</evidence>
<feature type="compositionally biased region" description="Acidic residues" evidence="2">
    <location>
        <begin position="199"/>
        <end position="212"/>
    </location>
</feature>
<dbReference type="PROSITE" id="PS00028">
    <property type="entry name" value="ZINC_FINGER_C2H2_1"/>
    <property type="match status" value="1"/>
</dbReference>
<evidence type="ECO:0000259" key="3">
    <source>
        <dbReference type="PROSITE" id="PS50157"/>
    </source>
</evidence>
<protein>
    <recommendedName>
        <fullName evidence="3">C2H2-type domain-containing protein</fullName>
    </recommendedName>
</protein>
<comment type="caution">
    <text evidence="4">The sequence shown here is derived from an EMBL/GenBank/DDBJ whole genome shotgun (WGS) entry which is preliminary data.</text>
</comment>
<reference evidence="4" key="1">
    <citation type="journal article" date="2023" name="Mol. Phylogenet. Evol.">
        <title>Genome-scale phylogeny and comparative genomics of the fungal order Sordariales.</title>
        <authorList>
            <person name="Hensen N."/>
            <person name="Bonometti L."/>
            <person name="Westerberg I."/>
            <person name="Brannstrom I.O."/>
            <person name="Guillou S."/>
            <person name="Cros-Aarteil S."/>
            <person name="Calhoun S."/>
            <person name="Haridas S."/>
            <person name="Kuo A."/>
            <person name="Mondo S."/>
            <person name="Pangilinan J."/>
            <person name="Riley R."/>
            <person name="LaButti K."/>
            <person name="Andreopoulos B."/>
            <person name="Lipzen A."/>
            <person name="Chen C."/>
            <person name="Yan M."/>
            <person name="Daum C."/>
            <person name="Ng V."/>
            <person name="Clum A."/>
            <person name="Steindorff A."/>
            <person name="Ohm R.A."/>
            <person name="Martin F."/>
            <person name="Silar P."/>
            <person name="Natvig D.O."/>
            <person name="Lalanne C."/>
            <person name="Gautier V."/>
            <person name="Ament-Velasquez S.L."/>
            <person name="Kruys A."/>
            <person name="Hutchinson M.I."/>
            <person name="Powell A.J."/>
            <person name="Barry K."/>
            <person name="Miller A.N."/>
            <person name="Grigoriev I.V."/>
            <person name="Debuchy R."/>
            <person name="Gladieux P."/>
            <person name="Hiltunen Thoren M."/>
            <person name="Johannesson H."/>
        </authorList>
    </citation>
    <scope>NUCLEOTIDE SEQUENCE</scope>
    <source>
        <strain evidence="4">CBS 333.67</strain>
    </source>
</reference>
<accession>A0AAJ0GPC5</accession>
<evidence type="ECO:0000256" key="1">
    <source>
        <dbReference type="PROSITE-ProRule" id="PRU00042"/>
    </source>
</evidence>
<evidence type="ECO:0000313" key="4">
    <source>
        <dbReference type="EMBL" id="KAK3303654.1"/>
    </source>
</evidence>
<feature type="compositionally biased region" description="Basic and acidic residues" evidence="2">
    <location>
        <begin position="150"/>
        <end position="169"/>
    </location>
</feature>
<keyword evidence="1" id="KW-0479">Metal-binding</keyword>
<dbReference type="EMBL" id="JAUDZG010000006">
    <property type="protein sequence ID" value="KAK3303654.1"/>
    <property type="molecule type" value="Genomic_DNA"/>
</dbReference>
<dbReference type="PROSITE" id="PS50157">
    <property type="entry name" value="ZINC_FINGER_C2H2_2"/>
    <property type="match status" value="1"/>
</dbReference>
<proteinExistence type="predicted"/>
<name>A0AAJ0GPC5_9PEZI</name>
<keyword evidence="5" id="KW-1185">Reference proteome</keyword>
<dbReference type="RefSeq" id="XP_062719434.1">
    <property type="nucleotide sequence ID" value="XM_062863578.1"/>
</dbReference>
<dbReference type="InterPro" id="IPR013087">
    <property type="entry name" value="Znf_C2H2_type"/>
</dbReference>